<organism evidence="3 4">
    <name type="scientific">Flavonifractor plautii 1_3_50AFAA</name>
    <dbReference type="NCBI Taxonomy" id="742738"/>
    <lineage>
        <taxon>Bacteria</taxon>
        <taxon>Bacillati</taxon>
        <taxon>Bacillota</taxon>
        <taxon>Clostridia</taxon>
        <taxon>Eubacteriales</taxon>
        <taxon>Oscillospiraceae</taxon>
        <taxon>Flavonifractor</taxon>
    </lineage>
</organism>
<keyword evidence="1" id="KW-0812">Transmembrane</keyword>
<reference evidence="3 4" key="1">
    <citation type="submission" date="2011-08" db="EMBL/GenBank/DDBJ databases">
        <title>The Genome Sequence of Clostridium orbiscindens 1_3_50AFAA.</title>
        <authorList>
            <consortium name="The Broad Institute Genome Sequencing Platform"/>
            <person name="Earl A."/>
            <person name="Ward D."/>
            <person name="Feldgarden M."/>
            <person name="Gevers D."/>
            <person name="Daigneault M."/>
            <person name="Strauss J."/>
            <person name="Allen-Vercoe E."/>
            <person name="Young S.K."/>
            <person name="Zeng Q."/>
            <person name="Gargeya S."/>
            <person name="Fitzgerald M."/>
            <person name="Haas B."/>
            <person name="Abouelleil A."/>
            <person name="Alvarado L."/>
            <person name="Arachchi H.M."/>
            <person name="Berlin A."/>
            <person name="Brown A."/>
            <person name="Chapman S.B."/>
            <person name="Chen Z."/>
            <person name="Dunbar C."/>
            <person name="Freedman E."/>
            <person name="Gearin G."/>
            <person name="Gellesch M."/>
            <person name="Goldberg J."/>
            <person name="Griggs A."/>
            <person name="Gujja S."/>
            <person name="Heiman D."/>
            <person name="Howarth C."/>
            <person name="Larson L."/>
            <person name="Lui A."/>
            <person name="MacDonald P.J.P."/>
            <person name="Montmayeur A."/>
            <person name="Murphy C."/>
            <person name="Neiman D."/>
            <person name="Pearson M."/>
            <person name="Priest M."/>
            <person name="Roberts A."/>
            <person name="Saif S."/>
            <person name="Shea T."/>
            <person name="Shenoy N."/>
            <person name="Sisk P."/>
            <person name="Stolte C."/>
            <person name="Sykes S."/>
            <person name="Wortman J."/>
            <person name="Nusbaum C."/>
            <person name="Birren B."/>
        </authorList>
    </citation>
    <scope>NUCLEOTIDE SEQUENCE [LARGE SCALE GENOMIC DNA]</scope>
    <source>
        <strain evidence="3 4">1_3_50AFAA</strain>
    </source>
</reference>
<dbReference type="Pfam" id="PF14317">
    <property type="entry name" value="YcxB"/>
    <property type="match status" value="1"/>
</dbReference>
<feature type="transmembrane region" description="Helical" evidence="1">
    <location>
        <begin position="36"/>
        <end position="57"/>
    </location>
</feature>
<evidence type="ECO:0000313" key="4">
    <source>
        <dbReference type="Proteomes" id="UP000029585"/>
    </source>
</evidence>
<dbReference type="AlphaFoldDB" id="A0A096B4V8"/>
<keyword evidence="4" id="KW-1185">Reference proteome</keyword>
<sequence>MNPESDFRIESTYDRQAYQAMAKATWKLFQKHRMEVMAYPALISVALVIAVLLVFNWNHTVLPIRILGIAFIVLQFAVIPLGARRAQAKTCRKAIRDAEKRGEYPARVEFLFQDDHIRTTVGKEATSVRYREVSHLAALKDWRFLYFGQGAYIIPVSAFRDAAELDRFDTFITGKCGMPIVILEGEVPKS</sequence>
<gene>
    <name evidence="3" type="ORF">HMPREF9460_03140</name>
</gene>
<dbReference type="GeneID" id="63971347"/>
<evidence type="ECO:0000259" key="2">
    <source>
        <dbReference type="Pfam" id="PF14317"/>
    </source>
</evidence>
<dbReference type="HOGENOM" id="CLU_1425749_0_0_9"/>
<dbReference type="InterPro" id="IPR025588">
    <property type="entry name" value="YcxB-like_C"/>
</dbReference>
<name>A0A096B4V8_FLAPL</name>
<dbReference type="EMBL" id="ADLO01000095">
    <property type="protein sequence ID" value="KGF54100.1"/>
    <property type="molecule type" value="Genomic_DNA"/>
</dbReference>
<dbReference type="RefSeq" id="WP_007493433.1">
    <property type="nucleotide sequence ID" value="NZ_KN174165.1"/>
</dbReference>
<proteinExistence type="predicted"/>
<keyword evidence="1" id="KW-0472">Membrane</keyword>
<comment type="caution">
    <text evidence="3">The sequence shown here is derived from an EMBL/GenBank/DDBJ whole genome shotgun (WGS) entry which is preliminary data.</text>
</comment>
<accession>A0A096B4V8</accession>
<protein>
    <recommendedName>
        <fullName evidence="2">YcxB-like C-terminal domain-containing protein</fullName>
    </recommendedName>
</protein>
<keyword evidence="1" id="KW-1133">Transmembrane helix</keyword>
<feature type="domain" description="YcxB-like C-terminal" evidence="2">
    <location>
        <begin position="112"/>
        <end position="172"/>
    </location>
</feature>
<dbReference type="Proteomes" id="UP000029585">
    <property type="component" value="Unassembled WGS sequence"/>
</dbReference>
<feature type="transmembrane region" description="Helical" evidence="1">
    <location>
        <begin position="63"/>
        <end position="83"/>
    </location>
</feature>
<dbReference type="PATRIC" id="fig|742738.3.peg.3230"/>
<evidence type="ECO:0000256" key="1">
    <source>
        <dbReference type="SAM" id="Phobius"/>
    </source>
</evidence>
<evidence type="ECO:0000313" key="3">
    <source>
        <dbReference type="EMBL" id="KGF54100.1"/>
    </source>
</evidence>